<gene>
    <name evidence="2" type="ORF">GGR03_004842</name>
</gene>
<dbReference type="Proteomes" id="UP000588647">
    <property type="component" value="Unassembled WGS sequence"/>
</dbReference>
<dbReference type="RefSeq" id="WP_183211314.1">
    <property type="nucleotide sequence ID" value="NZ_JAAAMM010000007.1"/>
</dbReference>
<evidence type="ECO:0000313" key="2">
    <source>
        <dbReference type="EMBL" id="MBB4005740.1"/>
    </source>
</evidence>
<comment type="caution">
    <text evidence="2">The sequence shown here is derived from an EMBL/GenBank/DDBJ whole genome shotgun (WGS) entry which is preliminary data.</text>
</comment>
<feature type="compositionally biased region" description="Basic and acidic residues" evidence="1">
    <location>
        <begin position="13"/>
        <end position="23"/>
    </location>
</feature>
<accession>A0A7W6HI91</accession>
<organism evidence="2 3">
    <name type="scientific">Aurantimonas endophytica</name>
    <dbReference type="NCBI Taxonomy" id="1522175"/>
    <lineage>
        <taxon>Bacteria</taxon>
        <taxon>Pseudomonadati</taxon>
        <taxon>Pseudomonadota</taxon>
        <taxon>Alphaproteobacteria</taxon>
        <taxon>Hyphomicrobiales</taxon>
        <taxon>Aurantimonadaceae</taxon>
        <taxon>Aurantimonas</taxon>
    </lineage>
</organism>
<protein>
    <submittedName>
        <fullName evidence="2">Uncharacterized protein</fullName>
    </submittedName>
</protein>
<dbReference type="AlphaFoldDB" id="A0A7W6HI91"/>
<feature type="region of interest" description="Disordered" evidence="1">
    <location>
        <begin position="1"/>
        <end position="30"/>
    </location>
</feature>
<name>A0A7W6HI91_9HYPH</name>
<dbReference type="EMBL" id="JACIEM010000007">
    <property type="protein sequence ID" value="MBB4005740.1"/>
    <property type="molecule type" value="Genomic_DNA"/>
</dbReference>
<keyword evidence="3" id="KW-1185">Reference proteome</keyword>
<evidence type="ECO:0000256" key="1">
    <source>
        <dbReference type="SAM" id="MobiDB-lite"/>
    </source>
</evidence>
<proteinExistence type="predicted"/>
<reference evidence="2 3" key="1">
    <citation type="submission" date="2020-08" db="EMBL/GenBank/DDBJ databases">
        <title>Genomic Encyclopedia of Type Strains, Phase IV (KMG-IV): sequencing the most valuable type-strain genomes for metagenomic binning, comparative biology and taxonomic classification.</title>
        <authorList>
            <person name="Goeker M."/>
        </authorList>
    </citation>
    <scope>NUCLEOTIDE SEQUENCE [LARGE SCALE GENOMIC DNA]</scope>
    <source>
        <strain evidence="2 3">DSM 103570</strain>
    </source>
</reference>
<evidence type="ECO:0000313" key="3">
    <source>
        <dbReference type="Proteomes" id="UP000588647"/>
    </source>
</evidence>
<sequence length="143" mass="15860">MVAQRRELRRVKAGTEKPARTDNDPEGEMVAANRDSVPNEATCPVPLEVLALLLRSDERTRVALIREIDPEARARLAFFCYNRVHLRPLAFRIAGLCELRDLRVIAGIKGDLLFQQATEQGLFEDGGPGPRKKGVTLAKSARG</sequence>
<feature type="region of interest" description="Disordered" evidence="1">
    <location>
        <begin position="123"/>
        <end position="143"/>
    </location>
</feature>